<dbReference type="Pfam" id="PF03114">
    <property type="entry name" value="BAR"/>
    <property type="match status" value="1"/>
</dbReference>
<dbReference type="CDD" id="cd07589">
    <property type="entry name" value="BAR_DNMBP"/>
    <property type="match status" value="1"/>
</dbReference>
<dbReference type="SMART" id="SM00325">
    <property type="entry name" value="RhoGEF"/>
    <property type="match status" value="1"/>
</dbReference>
<dbReference type="PROSITE" id="PS50010">
    <property type="entry name" value="DH_2"/>
    <property type="match status" value="1"/>
</dbReference>
<feature type="compositionally biased region" description="Polar residues" evidence="3">
    <location>
        <begin position="1961"/>
        <end position="1973"/>
    </location>
</feature>
<feature type="compositionally biased region" description="Low complexity" evidence="3">
    <location>
        <begin position="703"/>
        <end position="713"/>
    </location>
</feature>
<feature type="region of interest" description="Disordered" evidence="3">
    <location>
        <begin position="1212"/>
        <end position="1302"/>
    </location>
</feature>
<feature type="compositionally biased region" description="Polar residues" evidence="3">
    <location>
        <begin position="18"/>
        <end position="32"/>
    </location>
</feature>
<dbReference type="InterPro" id="IPR004148">
    <property type="entry name" value="BAR_dom"/>
</dbReference>
<evidence type="ECO:0000259" key="4">
    <source>
        <dbReference type="PROSITE" id="PS50010"/>
    </source>
</evidence>
<feature type="compositionally biased region" description="Polar residues" evidence="3">
    <location>
        <begin position="1841"/>
        <end position="1859"/>
    </location>
</feature>
<feature type="compositionally biased region" description="Polar residues" evidence="3">
    <location>
        <begin position="1264"/>
        <end position="1293"/>
    </location>
</feature>
<dbReference type="PANTHER" id="PTHR22834:SF20">
    <property type="entry name" value="SH3 DOMAIN-CONTAINING PROTEIN"/>
    <property type="match status" value="1"/>
</dbReference>
<dbReference type="EMBL" id="JAPCWZ010000003">
    <property type="protein sequence ID" value="KAK8874909.1"/>
    <property type="molecule type" value="Genomic_DNA"/>
</dbReference>
<dbReference type="Gene3D" id="1.20.900.10">
    <property type="entry name" value="Dbl homology (DH) domain"/>
    <property type="match status" value="1"/>
</dbReference>
<dbReference type="SUPFAM" id="SSF48065">
    <property type="entry name" value="DBL homology domain (DH-domain)"/>
    <property type="match status" value="1"/>
</dbReference>
<dbReference type="CDD" id="cd00160">
    <property type="entry name" value="RhoGEF"/>
    <property type="match status" value="1"/>
</dbReference>
<feature type="compositionally biased region" description="Polar residues" evidence="3">
    <location>
        <begin position="406"/>
        <end position="438"/>
    </location>
</feature>
<feature type="compositionally biased region" description="Basic and acidic residues" evidence="3">
    <location>
        <begin position="980"/>
        <end position="990"/>
    </location>
</feature>
<feature type="compositionally biased region" description="Basic and acidic residues" evidence="3">
    <location>
        <begin position="220"/>
        <end position="229"/>
    </location>
</feature>
<protein>
    <submittedName>
        <fullName evidence="5">Dynamin-binding protein</fullName>
    </submittedName>
</protein>
<feature type="coiled-coil region" evidence="2">
    <location>
        <begin position="1528"/>
        <end position="1555"/>
    </location>
</feature>
<feature type="compositionally biased region" description="Basic and acidic residues" evidence="3">
    <location>
        <begin position="1"/>
        <end position="12"/>
    </location>
</feature>
<feature type="compositionally biased region" description="Polar residues" evidence="3">
    <location>
        <begin position="456"/>
        <end position="485"/>
    </location>
</feature>
<feature type="region of interest" description="Disordered" evidence="3">
    <location>
        <begin position="1"/>
        <end position="41"/>
    </location>
</feature>
<dbReference type="Gene3D" id="1.20.1270.60">
    <property type="entry name" value="Arfaptin homology (AH) domain/BAR domain"/>
    <property type="match status" value="1"/>
</dbReference>
<feature type="compositionally biased region" description="Polar residues" evidence="3">
    <location>
        <begin position="291"/>
        <end position="306"/>
    </location>
</feature>
<comment type="caution">
    <text evidence="5">The sequence shown here is derived from an EMBL/GenBank/DDBJ whole genome shotgun (WGS) entry which is preliminary data.</text>
</comment>
<feature type="compositionally biased region" description="Low complexity" evidence="3">
    <location>
        <begin position="175"/>
        <end position="192"/>
    </location>
</feature>
<dbReference type="InterPro" id="IPR027267">
    <property type="entry name" value="AH/BAR_dom_sf"/>
</dbReference>
<feature type="compositionally biased region" description="Low complexity" evidence="3">
    <location>
        <begin position="497"/>
        <end position="515"/>
    </location>
</feature>
<feature type="compositionally biased region" description="Polar residues" evidence="3">
    <location>
        <begin position="1067"/>
        <end position="1084"/>
    </location>
</feature>
<feature type="compositionally biased region" description="Polar residues" evidence="3">
    <location>
        <begin position="1874"/>
        <end position="1885"/>
    </location>
</feature>
<gene>
    <name evidence="5" type="ORF">PGQ11_005423</name>
</gene>
<sequence>MEAGNRDEEDRFFGPSHPLNSADRSFEPQSPNRWHDPYSHHYPQHHLDDHHHYDYGYDQDHRHRLDQHHYSDLDAAGEGSNIDIDAALASYAANNHQAALANANLTNNDPLNPHGAAEPDDFYKNFHADPGNLMASTMLPSQRHHPGAASTSSQPRSPPSKRTMAGNTTSIPSPAARAGAGSRNGGRSSLRSVSAPVDEPHVNTKAGSKPSATFGGKQPSVKDLKKRFDQNATSYSSNNSNSTSAPRKTAIPRIPGREGSSPSTPSNYRGVTNGASSSSSSRPTTSRQPTHGSSQSTSAARITQRSKYVAEDHMSSNSQSFASRIAKPRGTNTSHHMTSKSMNNLSPTSPTSPADTPPVPALDRSNSASSRPLLFGELPPGENDAAAAGFGIEGVRPRRTSESNIRRSLSQSRIEPSSPTDWYRNANGTKAGNKSPTKLTKAHHARAHSDLAGKKPSQSSTRTPTSKSHQQSTPTSNLPQPTSAASKLPMSKRKQDSPASSTTTSPPFSRSNSPSTHKRPPTRTQGSLAKTAATGAAASTARAKTPTTQTRAKTPTSQPTSKRAAAPTSNGSTRLNAYISAPPPKLSPPLRSSRPRQPVSAATTTSSRMRAAERGRSPNKVDPRAGASSRQANEPPTRRRKLSIGPIDFASRREQIKLSYTKSIRETEAKAAARREAVAEREKKKKEAEARARAEAEAEAEARAQAQAQADAEAAAEAEALAEADALAEAEALAEVDRANQAEQARAAEEEEVAAAIAAVKRQQDREREQDQQQLALALALSEISNEEEMRAKERAEDASATVPYVASEQPALVITTTFENSQRKKAVQEVGLTRDSPTLGIPGSFPMGSPQFPDEAPLSAVSNTTEFDGESQTEPPLRQTPLSPEPAAVDNLGISAPQTLPSETQSYRSPFEDLPPDDDSVSFQISLEPASPAKAAEPTPTNSEFSTEPDIPGSYRDDEYMPQPFTAPSYETRVTIIGRDSEFQSRPKETTPAPVVSKYSNQPDQQAVAEPSEPSDSPVPTQKSPTIGGYDAAMSPLSAGSGDQESPLTKLEEFYVGPNVADSAAQLRNSTSGTSVRSHTRTWSMEEPLVEPRFSLETRRTLETRPSLTVPRNSGSTKRASQNTVWTDYSIESRGDYPSFSSHPNRDSVSETESQSHMVQFDRDSRAYPSSRGTSPHESYRGPIYDDQPQLPELDTGDGFLVDYITRKNSVAQPVPVLPDHSPPPPPEEATFPDILSSAPPSDYFNNDTRPSSYLHGVRDDQSSFSMSRPQSENFDQPASTPRSVDQGSFETTEGRLRLDSQTTLADSIDQSEATAGLSPQEKKRLFTRLETIKELVDTEAFFIRDMNIVEEIYKGTAEACPRLDDQTIKLIFRNTDQIIAFHSTFLAELKEGVSSVYVPKSHRAKDISLLSDGTTSSGSTKATSHLSDSKDRETVLGPIFSRNMEKMKTAHESFLKNSDHAAKRLIQIQEDPTVKVWLNECNEVARDLTKAWNLDSLLIKPMQRITKYPNLLIQLLHETPPDHPDRPALEAAKASLEDAIEEINKTKKNFELVGQIVGRKRKESDVRAGFAKAFGKRVDKLQATNRPPEDPDYLKLHEKFGDDYLRLQVVLRDVEFYTRQTATYVHEFLQYLSSMELVMRLQPSPHPEIESKWVRFNVSMRDIEKVALEQHLSQVRKQVIEPFELVIKAYGNPSLAMKKRSKRRLDYEKSIQLKKAGKKMDKQLSECVEQYEALNEALKKELPKLSALTEKVGNICLGNFVNIQTHWYSIWKEKVKVVLDGQQVPELSEVVTTFQRDFKFQEDSMGQLGIANPTSRGRTSNAGSADGSVSVPKLRSRPSELSSASTRGRGLSINSDVAPSIPTPDFARRHSGQLTMSPTQASIPSPHSFYYKDYYAGINGHSRGNSGSPHTADVATSHPRPPAPGSTRPGTGQSYESSVAAPRQSSESTFHARPYPSAAHTSQAPSTSETQRYSGLFHSALPLPDGPEKAVRVSRASSRASSRERAPINGYNVLWLAASLFEFNIETTKHEAGYPYLTYQAGEIFDVIAEKGELWLAKNQDDPNNLVGWLWSKHFAKLADD</sequence>
<feature type="compositionally biased region" description="Polar residues" evidence="3">
    <location>
        <begin position="1015"/>
        <end position="1026"/>
    </location>
</feature>
<dbReference type="InterPro" id="IPR035899">
    <property type="entry name" value="DBL_dom_sf"/>
</dbReference>
<proteinExistence type="predicted"/>
<feature type="compositionally biased region" description="Low complexity" evidence="3">
    <location>
        <begin position="231"/>
        <end position="245"/>
    </location>
</feature>
<feature type="region of interest" description="Disordered" evidence="3">
    <location>
        <begin position="1411"/>
        <end position="1432"/>
    </location>
</feature>
<feature type="compositionally biased region" description="Polar residues" evidence="3">
    <location>
        <begin position="861"/>
        <end position="875"/>
    </location>
</feature>
<feature type="compositionally biased region" description="Polar residues" evidence="3">
    <location>
        <begin position="1105"/>
        <end position="1128"/>
    </location>
</feature>
<feature type="domain" description="DH" evidence="4">
    <location>
        <begin position="1329"/>
        <end position="1548"/>
    </location>
</feature>
<dbReference type="Pfam" id="PF00621">
    <property type="entry name" value="RhoGEF"/>
    <property type="match status" value="1"/>
</dbReference>
<evidence type="ECO:0000313" key="6">
    <source>
        <dbReference type="Proteomes" id="UP001390339"/>
    </source>
</evidence>
<feature type="coiled-coil region" evidence="2">
    <location>
        <begin position="1723"/>
        <end position="1750"/>
    </location>
</feature>
<feature type="compositionally biased region" description="Polar residues" evidence="3">
    <location>
        <begin position="897"/>
        <end position="909"/>
    </location>
</feature>
<organism evidence="5 6">
    <name type="scientific">Apiospora arundinis</name>
    <dbReference type="NCBI Taxonomy" id="335852"/>
    <lineage>
        <taxon>Eukaryota</taxon>
        <taxon>Fungi</taxon>
        <taxon>Dikarya</taxon>
        <taxon>Ascomycota</taxon>
        <taxon>Pezizomycotina</taxon>
        <taxon>Sordariomycetes</taxon>
        <taxon>Xylariomycetidae</taxon>
        <taxon>Amphisphaeriales</taxon>
        <taxon>Apiosporaceae</taxon>
        <taxon>Apiospora</taxon>
    </lineage>
</organism>
<feature type="compositionally biased region" description="Polar residues" evidence="3">
    <location>
        <begin position="260"/>
        <end position="275"/>
    </location>
</feature>
<keyword evidence="2" id="KW-0175">Coiled coil</keyword>
<evidence type="ECO:0000313" key="5">
    <source>
        <dbReference type="EMBL" id="KAK8874909.1"/>
    </source>
</evidence>
<feature type="compositionally biased region" description="Acidic residues" evidence="3">
    <location>
        <begin position="714"/>
        <end position="723"/>
    </location>
</feature>
<feature type="compositionally biased region" description="Low complexity" evidence="3">
    <location>
        <begin position="1411"/>
        <end position="1426"/>
    </location>
</feature>
<keyword evidence="1" id="KW-0344">Guanine-nucleotide releasing factor</keyword>
<feature type="region of interest" description="Disordered" evidence="3">
    <location>
        <begin position="104"/>
        <end position="723"/>
    </location>
</feature>
<dbReference type="PANTHER" id="PTHR22834">
    <property type="entry name" value="NUCLEAR FUSION PROTEIN FUS2"/>
    <property type="match status" value="1"/>
</dbReference>
<evidence type="ECO:0000256" key="3">
    <source>
        <dbReference type="SAM" id="MobiDB-lite"/>
    </source>
</evidence>
<feature type="compositionally biased region" description="Low complexity" evidence="3">
    <location>
        <begin position="276"/>
        <end position="290"/>
    </location>
</feature>
<feature type="compositionally biased region" description="Polar residues" evidence="3">
    <location>
        <begin position="1814"/>
        <end position="1825"/>
    </location>
</feature>
<feature type="compositionally biased region" description="Basic and acidic residues" evidence="3">
    <location>
        <begin position="395"/>
        <end position="405"/>
    </location>
</feature>
<dbReference type="Proteomes" id="UP001390339">
    <property type="component" value="Unassembled WGS sequence"/>
</dbReference>
<feature type="compositionally biased region" description="Basic and acidic residues" evidence="3">
    <location>
        <begin position="1095"/>
        <end position="1104"/>
    </location>
</feature>
<dbReference type="InterPro" id="IPR051492">
    <property type="entry name" value="Dynamin-Rho_GEF"/>
</dbReference>
<name>A0ABR2JAR4_9PEZI</name>
<feature type="compositionally biased region" description="Low complexity" evidence="3">
    <location>
        <begin position="588"/>
        <end position="609"/>
    </location>
</feature>
<feature type="region of interest" description="Disordered" evidence="3">
    <location>
        <begin position="1903"/>
        <end position="1973"/>
    </location>
</feature>
<feature type="compositionally biased region" description="Basic and acidic residues" evidence="3">
    <location>
        <begin position="663"/>
        <end position="702"/>
    </location>
</feature>
<feature type="compositionally biased region" description="Polar residues" evidence="3">
    <location>
        <begin position="1930"/>
        <end position="1951"/>
    </location>
</feature>
<feature type="compositionally biased region" description="Basic and acidic residues" evidence="3">
    <location>
        <begin position="610"/>
        <end position="623"/>
    </location>
</feature>
<keyword evidence="6" id="KW-1185">Reference proteome</keyword>
<feature type="compositionally biased region" description="Low complexity" evidence="3">
    <location>
        <begin position="529"/>
        <end position="558"/>
    </location>
</feature>
<feature type="compositionally biased region" description="Polar residues" evidence="3">
    <location>
        <begin position="330"/>
        <end position="345"/>
    </location>
</feature>
<evidence type="ECO:0000256" key="2">
    <source>
        <dbReference type="SAM" id="Coils"/>
    </source>
</evidence>
<dbReference type="SUPFAM" id="SSF103657">
    <property type="entry name" value="BAR/IMD domain-like"/>
    <property type="match status" value="1"/>
</dbReference>
<feature type="region of interest" description="Disordered" evidence="3">
    <location>
        <begin position="824"/>
        <end position="1199"/>
    </location>
</feature>
<feature type="region of interest" description="Disordered" evidence="3">
    <location>
        <begin position="1807"/>
        <end position="1885"/>
    </location>
</feature>
<evidence type="ECO:0000256" key="1">
    <source>
        <dbReference type="ARBA" id="ARBA00022658"/>
    </source>
</evidence>
<accession>A0ABR2JAR4</accession>
<reference evidence="5 6" key="1">
    <citation type="journal article" date="2024" name="IMA Fungus">
        <title>Apiospora arundinis, a panoply of carbohydrate-active enzymes and secondary metabolites.</title>
        <authorList>
            <person name="Sorensen T."/>
            <person name="Petersen C."/>
            <person name="Muurmann A.T."/>
            <person name="Christiansen J.V."/>
            <person name="Brundto M.L."/>
            <person name="Overgaard C.K."/>
            <person name="Boysen A.T."/>
            <person name="Wollenberg R.D."/>
            <person name="Larsen T.O."/>
            <person name="Sorensen J.L."/>
            <person name="Nielsen K.L."/>
            <person name="Sondergaard T.E."/>
        </authorList>
    </citation>
    <scope>NUCLEOTIDE SEQUENCE [LARGE SCALE GENOMIC DNA]</scope>
    <source>
        <strain evidence="5 6">AAU 773</strain>
    </source>
</reference>
<dbReference type="InterPro" id="IPR000219">
    <property type="entry name" value="DH_dom"/>
</dbReference>